<organism evidence="2">
    <name type="scientific">Bactrocera dorsalis</name>
    <name type="common">Oriental fruit fly</name>
    <name type="synonym">Dacus dorsalis</name>
    <dbReference type="NCBI Taxonomy" id="27457"/>
    <lineage>
        <taxon>Eukaryota</taxon>
        <taxon>Metazoa</taxon>
        <taxon>Ecdysozoa</taxon>
        <taxon>Arthropoda</taxon>
        <taxon>Hexapoda</taxon>
        <taxon>Insecta</taxon>
        <taxon>Pterygota</taxon>
        <taxon>Neoptera</taxon>
        <taxon>Endopterygota</taxon>
        <taxon>Diptera</taxon>
        <taxon>Brachycera</taxon>
        <taxon>Muscomorpha</taxon>
        <taxon>Tephritoidea</taxon>
        <taxon>Tephritidae</taxon>
        <taxon>Bactrocera</taxon>
        <taxon>Bactrocera</taxon>
    </lineage>
</organism>
<reference evidence="2" key="1">
    <citation type="journal article" date="2014" name="BMC Genomics">
        <title>Characterizing the developmental transcriptome of the oriental fruit fly, Bactrocera dorsalis (Diptera: Tephritidae) through comparative genomic analysis with Drosophila melanogaster utilizing modENCODE datasets.</title>
        <authorList>
            <person name="Geib S.M."/>
            <person name="Calla B."/>
            <person name="Hall B."/>
            <person name="Hou S."/>
            <person name="Manoukis N.C."/>
        </authorList>
    </citation>
    <scope>NUCLEOTIDE SEQUENCE</scope>
    <source>
        <strain evidence="2">Punador</strain>
    </source>
</reference>
<protein>
    <submittedName>
        <fullName evidence="2">Uncharacterized protein</fullName>
    </submittedName>
</protein>
<evidence type="ECO:0000313" key="2">
    <source>
        <dbReference type="EMBL" id="JAC36206.1"/>
    </source>
</evidence>
<proteinExistence type="predicted"/>
<feature type="compositionally biased region" description="Acidic residues" evidence="1">
    <location>
        <begin position="61"/>
        <end position="75"/>
    </location>
</feature>
<name>A0A034UZ23_BACDO</name>
<evidence type="ECO:0000256" key="1">
    <source>
        <dbReference type="SAM" id="MobiDB-lite"/>
    </source>
</evidence>
<feature type="region of interest" description="Disordered" evidence="1">
    <location>
        <begin position="54"/>
        <end position="76"/>
    </location>
</feature>
<dbReference type="AlphaFoldDB" id="A0A034UZ23"/>
<sequence length="122" mass="13483">MTEVTEIELLKNKENEIKAATTIMPSNHNIIGCPRPGGALQCLADLAAAIAAEDQNANSDSDYDDESDTESDDSDYFSIDIPFRTRRASLPAVIEAQKVTEAATAAMRKLWTQRMARRSMYL</sequence>
<accession>A0A034UZ23</accession>
<dbReference type="EMBL" id="GAKP01022746">
    <property type="protein sequence ID" value="JAC36206.1"/>
    <property type="molecule type" value="Transcribed_RNA"/>
</dbReference>